<sequence length="82" mass="9702">MLDFIMGFASDFLFDVLDKKNYKIKKLMFFCFFYYALLFFFCFLLGLFFNKAGVGLYMGVLLSVGIGFFSAVFMFLHKRFNK</sequence>
<protein>
    <submittedName>
        <fullName evidence="2">Uncharacterized protein</fullName>
    </submittedName>
</protein>
<dbReference type="EMBL" id="AAGVNP010000371">
    <property type="protein sequence ID" value="EBS4549488.1"/>
    <property type="molecule type" value="Genomic_DNA"/>
</dbReference>
<keyword evidence="1" id="KW-0472">Membrane</keyword>
<dbReference type="AlphaFoldDB" id="A0A5U9VYP5"/>
<feature type="transmembrane region" description="Helical" evidence="1">
    <location>
        <begin position="27"/>
        <end position="49"/>
    </location>
</feature>
<keyword evidence="1" id="KW-1133">Transmembrane helix</keyword>
<gene>
    <name evidence="2" type="ORF">DQK32_27155</name>
</gene>
<evidence type="ECO:0000256" key="1">
    <source>
        <dbReference type="SAM" id="Phobius"/>
    </source>
</evidence>
<keyword evidence="1" id="KW-0812">Transmembrane</keyword>
<feature type="transmembrane region" description="Helical" evidence="1">
    <location>
        <begin position="55"/>
        <end position="76"/>
    </location>
</feature>
<accession>A0A5U9VYP5</accession>
<reference evidence="2" key="1">
    <citation type="submission" date="2018-06" db="EMBL/GenBank/DDBJ databases">
        <authorList>
            <person name="Ashton P.M."/>
            <person name="Dallman T."/>
            <person name="Nair S."/>
            <person name="De Pinna E."/>
            <person name="Peters T."/>
            <person name="Grant K."/>
        </authorList>
    </citation>
    <scope>NUCLEOTIDE SEQUENCE [LARGE SCALE GENOMIC DNA]</scope>
    <source>
        <strain evidence="2">160804</strain>
    </source>
</reference>
<organism evidence="2">
    <name type="scientific">Salmonella newport</name>
    <dbReference type="NCBI Taxonomy" id="108619"/>
    <lineage>
        <taxon>Bacteria</taxon>
        <taxon>Pseudomonadati</taxon>
        <taxon>Pseudomonadota</taxon>
        <taxon>Gammaproteobacteria</taxon>
        <taxon>Enterobacterales</taxon>
        <taxon>Enterobacteriaceae</taxon>
        <taxon>Salmonella</taxon>
    </lineage>
</organism>
<proteinExistence type="predicted"/>
<comment type="caution">
    <text evidence="2">The sequence shown here is derived from an EMBL/GenBank/DDBJ whole genome shotgun (WGS) entry which is preliminary data.</text>
</comment>
<name>A0A5U9VYP5_SALNE</name>
<evidence type="ECO:0000313" key="2">
    <source>
        <dbReference type="EMBL" id="EBS4549488.1"/>
    </source>
</evidence>
<dbReference type="Proteomes" id="UP000839885">
    <property type="component" value="Unassembled WGS sequence"/>
</dbReference>